<organism evidence="1 2">
    <name type="scientific">Hoylesella loescheii DSM 19665 = JCM 12249 = ATCC 15930</name>
    <dbReference type="NCBI Taxonomy" id="1122985"/>
    <lineage>
        <taxon>Bacteria</taxon>
        <taxon>Pseudomonadati</taxon>
        <taxon>Bacteroidota</taxon>
        <taxon>Bacteroidia</taxon>
        <taxon>Bacteroidales</taxon>
        <taxon>Prevotellaceae</taxon>
        <taxon>Hoylesella</taxon>
    </lineage>
</organism>
<reference evidence="1 2" key="1">
    <citation type="submission" date="2013-08" db="EMBL/GenBank/DDBJ databases">
        <authorList>
            <person name="Weinstock G."/>
            <person name="Sodergren E."/>
            <person name="Wylie T."/>
            <person name="Fulton L."/>
            <person name="Fulton R."/>
            <person name="Fronick C."/>
            <person name="O'Laughlin M."/>
            <person name="Godfrey J."/>
            <person name="Miner T."/>
            <person name="Herter B."/>
            <person name="Appelbaum E."/>
            <person name="Cordes M."/>
            <person name="Lek S."/>
            <person name="Wollam A."/>
            <person name="Pepin K.H."/>
            <person name="Palsikar V.B."/>
            <person name="Mitreva M."/>
            <person name="Wilson R.K."/>
        </authorList>
    </citation>
    <scope>NUCLEOTIDE SEQUENCE [LARGE SCALE GENOMIC DNA]</scope>
    <source>
        <strain evidence="1 2">ATCC 15930</strain>
    </source>
</reference>
<comment type="caution">
    <text evidence="1">The sequence shown here is derived from an EMBL/GenBank/DDBJ whole genome shotgun (WGS) entry which is preliminary data.</text>
</comment>
<evidence type="ECO:0000313" key="2">
    <source>
        <dbReference type="Proteomes" id="UP000027442"/>
    </source>
</evidence>
<name>A0A069QJR9_HOYLO</name>
<dbReference type="PATRIC" id="fig|1122985.7.peg.1696"/>
<sequence length="43" mass="4872">MCEFGIREIRYANYCVVPVREITSSSPLQSCLKGMVSYLELAN</sequence>
<accession>A0A069QJR9</accession>
<gene>
    <name evidence="1" type="ORF">HMPREF1991_01633</name>
</gene>
<dbReference type="HOGENOM" id="CLU_200508_1_0_10"/>
<dbReference type="EMBL" id="JNGW01000069">
    <property type="protein sequence ID" value="KDR52284.1"/>
    <property type="molecule type" value="Genomic_DNA"/>
</dbReference>
<keyword evidence="2" id="KW-1185">Reference proteome</keyword>
<dbReference type="AlphaFoldDB" id="A0A069QJR9"/>
<protein>
    <submittedName>
        <fullName evidence="1">Uncharacterized protein</fullName>
    </submittedName>
</protein>
<proteinExistence type="predicted"/>
<dbReference type="Proteomes" id="UP000027442">
    <property type="component" value="Unassembled WGS sequence"/>
</dbReference>
<evidence type="ECO:0000313" key="1">
    <source>
        <dbReference type="EMBL" id="KDR52284.1"/>
    </source>
</evidence>